<dbReference type="RefSeq" id="WP_261919864.1">
    <property type="nucleotide sequence ID" value="NZ_CP022011.1"/>
</dbReference>
<name>A0A8E3MFS5_9PAST</name>
<evidence type="ECO:0000313" key="1">
    <source>
        <dbReference type="EMBL" id="QDJ14054.1"/>
    </source>
</evidence>
<evidence type="ECO:0000313" key="2">
    <source>
        <dbReference type="Proteomes" id="UP000955338"/>
    </source>
</evidence>
<sequence length="254" mass="29308">MPFNFVQILTDSWNFIRNQKQQFLFFLILTSLVQLGTSFIMQQFFGDSSITELQQQLTNSQEMQSPALGILYLSLFSGLFSLLLNLCFFLSVDNTSVGRQHTFQQLFLTALKKLPTFLLIYLITFFPVTLFASSSLVVTSSTGQLSFFLIIGLIFTLFFLIRLCLFPYAYLIENERLSQLFKKLWEHSKGHFSSLFLFFILAFFLPNALNFSLAKSGIPTLIIIPVINGLELFSLVLTYRFYTLFRQQANWSKA</sequence>
<organism evidence="1 2">
    <name type="scientific">Mergibacter septicus</name>
    <dbReference type="NCBI Taxonomy" id="221402"/>
    <lineage>
        <taxon>Bacteria</taxon>
        <taxon>Pseudomonadati</taxon>
        <taxon>Pseudomonadota</taxon>
        <taxon>Gammaproteobacteria</taxon>
        <taxon>Pasteurellales</taxon>
        <taxon>Pasteurellaceae</taxon>
        <taxon>Mergibacter</taxon>
    </lineage>
</organism>
<reference evidence="1" key="1">
    <citation type="submission" date="2017-06" db="EMBL/GenBank/DDBJ databases">
        <title>Genome sequencing of pathogenic and non-pathogenic strains within Bisgaard taxon 40.</title>
        <authorList>
            <person name="Ladner J.T."/>
            <person name="Lovett S.P."/>
            <person name="Koroleva G."/>
            <person name="Lorch J.M."/>
        </authorList>
    </citation>
    <scope>NUCLEOTIDE SEQUENCE</scope>
    <source>
        <strain evidence="1">27576-1-I1</strain>
    </source>
</reference>
<keyword evidence="2" id="KW-1185">Reference proteome</keyword>
<accession>A0A8E3MFS5</accession>
<dbReference type="EMBL" id="CP022011">
    <property type="protein sequence ID" value="QDJ14054.1"/>
    <property type="molecule type" value="Genomic_DNA"/>
</dbReference>
<protein>
    <submittedName>
        <fullName evidence="1">Uncharacterized protein</fullName>
    </submittedName>
</protein>
<proteinExistence type="predicted"/>
<dbReference type="AlphaFoldDB" id="A0A8E3MFS5"/>
<gene>
    <name evidence="1" type="ORF">CEP48_00750</name>
</gene>
<dbReference type="Proteomes" id="UP000955338">
    <property type="component" value="Chromosome"/>
</dbReference>